<dbReference type="Proteomes" id="UP001244563">
    <property type="component" value="Unassembled WGS sequence"/>
</dbReference>
<organism evidence="1 2">
    <name type="scientific">Paenarthrobacter nicotinovorans</name>
    <name type="common">Arthrobacter nicotinovorans</name>
    <dbReference type="NCBI Taxonomy" id="29320"/>
    <lineage>
        <taxon>Bacteria</taxon>
        <taxon>Bacillati</taxon>
        <taxon>Actinomycetota</taxon>
        <taxon>Actinomycetes</taxon>
        <taxon>Micrococcales</taxon>
        <taxon>Micrococcaceae</taxon>
        <taxon>Paenarthrobacter</taxon>
    </lineage>
</organism>
<name>A0ABT9TGS3_PAENI</name>
<accession>A0ABT9TGS3</accession>
<evidence type="ECO:0008006" key="3">
    <source>
        <dbReference type="Google" id="ProtNLM"/>
    </source>
</evidence>
<sequence>MTITCQPMDASGGLPTYSASNERQADAALYGGGSGLALGARSGFRPGAGNVLTVSSTTWTLTPGAAIITPGAATAQGSYRWSSDANSTGAITAADATYARKDIVYIQVNDSSSGDGSGALTAPVLYLAGTPSATPVAPTLPARSFLVGTITVPQVGGGSPTVVKNPAVFVAAGGIQPIADQAEQDGLTPYKGMRIRRMDLGFDAVYNGTRWVGGTGTIANFGDYSSFGSGYDSARWFESPDGMVMLTAIFKNANANVTTVPFVKYKVGAVPAAIAPVARIGAGVAVDSAHDSQPLGYIESNGDIQFSVNSSGTSTGSSFFVEFNVVWRSQP</sequence>
<evidence type="ECO:0000313" key="2">
    <source>
        <dbReference type="Proteomes" id="UP001244563"/>
    </source>
</evidence>
<comment type="caution">
    <text evidence="1">The sequence shown here is derived from an EMBL/GenBank/DDBJ whole genome shotgun (WGS) entry which is preliminary data.</text>
</comment>
<dbReference type="RefSeq" id="WP_306876524.1">
    <property type="nucleotide sequence ID" value="NZ_JAUSSW010000001.1"/>
</dbReference>
<evidence type="ECO:0000313" key="1">
    <source>
        <dbReference type="EMBL" id="MDQ0100439.1"/>
    </source>
</evidence>
<protein>
    <recommendedName>
        <fullName evidence="3">Tail fiber protein</fullName>
    </recommendedName>
</protein>
<proteinExistence type="predicted"/>
<reference evidence="1 2" key="1">
    <citation type="submission" date="2023-07" db="EMBL/GenBank/DDBJ databases">
        <title>Sorghum-associated microbial communities from plants grown in Nebraska, USA.</title>
        <authorList>
            <person name="Schachtman D."/>
        </authorList>
    </citation>
    <scope>NUCLEOTIDE SEQUENCE [LARGE SCALE GENOMIC DNA]</scope>
    <source>
        <strain evidence="1 2">CC523</strain>
    </source>
</reference>
<keyword evidence="2" id="KW-1185">Reference proteome</keyword>
<dbReference type="EMBL" id="JAUSSW010000001">
    <property type="protein sequence ID" value="MDQ0100439.1"/>
    <property type="molecule type" value="Genomic_DNA"/>
</dbReference>
<gene>
    <name evidence="1" type="ORF">J2T10_000058</name>
</gene>